<dbReference type="SUPFAM" id="SSF53756">
    <property type="entry name" value="UDP-Glycosyltransferase/glycogen phosphorylase"/>
    <property type="match status" value="1"/>
</dbReference>
<dbReference type="EMBL" id="JAJEPR010000034">
    <property type="protein sequence ID" value="MCC2190990.1"/>
    <property type="molecule type" value="Genomic_DNA"/>
</dbReference>
<feature type="domain" description="Glycosyltransferase subfamily 4-like N-terminal" evidence="2">
    <location>
        <begin position="14"/>
        <end position="171"/>
    </location>
</feature>
<evidence type="ECO:0000313" key="3">
    <source>
        <dbReference type="EMBL" id="MCC2190990.1"/>
    </source>
</evidence>
<evidence type="ECO:0000259" key="1">
    <source>
        <dbReference type="Pfam" id="PF00534"/>
    </source>
</evidence>
<dbReference type="Gene3D" id="3.40.50.2000">
    <property type="entry name" value="Glycogen Phosphorylase B"/>
    <property type="match status" value="2"/>
</dbReference>
<sequence length="359" mass="40668">MKKIIFYIDSMQKGGANRVMANLVDFFTNKRFEVVLVNDIVATGDIPEYEVNPLAKRIILNESGTNAIISNLNRIKKLRKIILEEKPDCVLSFMGPPNVRMLLASIFLSCRKVVSVRNDPNREYGKNLIKKYLTNCIFLLADGCVFQTEDAAKYFFNKIRRKSTIIVNPVNELFFNTHSSEKRKNIVTVGRLFPQKNHKLLIHAFSLIAKKYPDEKLIIFGEGPLKNDLKDYACNMGIEKCVVFPGSISNVNVELSKTKVFVLSSDYEGLPNALMEAMACGTAVVSTDCPAGGPKYLLKESNAGILVPCNNAEKMAEAIEIMMSEEKNIFYRDQAKKKSIDFLPETVFNKWEEFLFEKK</sequence>
<dbReference type="InterPro" id="IPR001296">
    <property type="entry name" value="Glyco_trans_1"/>
</dbReference>
<name>A0AAE3DUZ9_9FIRM</name>
<dbReference type="Pfam" id="PF00534">
    <property type="entry name" value="Glycos_transf_1"/>
    <property type="match status" value="1"/>
</dbReference>
<accession>A0AAE3DUZ9</accession>
<protein>
    <submittedName>
        <fullName evidence="3">Glycosyltransferase</fullName>
        <ecNumber evidence="3">2.4.-.-</ecNumber>
    </submittedName>
</protein>
<evidence type="ECO:0000313" key="4">
    <source>
        <dbReference type="Proteomes" id="UP001197875"/>
    </source>
</evidence>
<dbReference type="EC" id="2.4.-.-" evidence="3"/>
<reference evidence="3 4" key="1">
    <citation type="submission" date="2021-10" db="EMBL/GenBank/DDBJ databases">
        <title>Anaerobic single-cell dispensing facilitates the cultivation of human gut bacteria.</title>
        <authorList>
            <person name="Afrizal A."/>
        </authorList>
    </citation>
    <scope>NUCLEOTIDE SEQUENCE [LARGE SCALE GENOMIC DNA]</scope>
    <source>
        <strain evidence="3 4">CLA-AA-H277</strain>
    </source>
</reference>
<gene>
    <name evidence="3" type="ORF">LKD71_14505</name>
</gene>
<feature type="domain" description="Glycosyl transferase family 1" evidence="1">
    <location>
        <begin position="172"/>
        <end position="327"/>
    </location>
</feature>
<dbReference type="AlphaFoldDB" id="A0AAE3DUZ9"/>
<dbReference type="Pfam" id="PF13439">
    <property type="entry name" value="Glyco_transf_4"/>
    <property type="match status" value="1"/>
</dbReference>
<keyword evidence="3" id="KW-0328">Glycosyltransferase</keyword>
<comment type="caution">
    <text evidence="3">The sequence shown here is derived from an EMBL/GenBank/DDBJ whole genome shotgun (WGS) entry which is preliminary data.</text>
</comment>
<dbReference type="GO" id="GO:0016757">
    <property type="term" value="F:glycosyltransferase activity"/>
    <property type="evidence" value="ECO:0007669"/>
    <property type="project" value="UniProtKB-KW"/>
</dbReference>
<keyword evidence="4" id="KW-1185">Reference proteome</keyword>
<dbReference type="PANTHER" id="PTHR12526">
    <property type="entry name" value="GLYCOSYLTRANSFERASE"/>
    <property type="match status" value="1"/>
</dbReference>
<evidence type="ECO:0000259" key="2">
    <source>
        <dbReference type="Pfam" id="PF13439"/>
    </source>
</evidence>
<dbReference type="Proteomes" id="UP001197875">
    <property type="component" value="Unassembled WGS sequence"/>
</dbReference>
<organism evidence="3 4">
    <name type="scientific">Fusicatenibacter faecihominis</name>
    <dbReference type="NCBI Taxonomy" id="2881276"/>
    <lineage>
        <taxon>Bacteria</taxon>
        <taxon>Bacillati</taxon>
        <taxon>Bacillota</taxon>
        <taxon>Clostridia</taxon>
        <taxon>Lachnospirales</taxon>
        <taxon>Lachnospiraceae</taxon>
        <taxon>Fusicatenibacter</taxon>
    </lineage>
</organism>
<dbReference type="RefSeq" id="WP_227615993.1">
    <property type="nucleotide sequence ID" value="NZ_JAJEPR010000034.1"/>
</dbReference>
<dbReference type="InterPro" id="IPR028098">
    <property type="entry name" value="Glyco_trans_4-like_N"/>
</dbReference>
<keyword evidence="3" id="KW-0808">Transferase</keyword>
<proteinExistence type="predicted"/>